<keyword evidence="2" id="KW-1185">Reference proteome</keyword>
<dbReference type="AlphaFoldDB" id="A0A5E4N6N1"/>
<dbReference type="EMBL" id="CABPRJ010001896">
    <property type="protein sequence ID" value="VVC39597.1"/>
    <property type="molecule type" value="Genomic_DNA"/>
</dbReference>
<dbReference type="Proteomes" id="UP000325440">
    <property type="component" value="Unassembled WGS sequence"/>
</dbReference>
<protein>
    <submittedName>
        <fullName evidence="1">Uncharacterized protein</fullName>
    </submittedName>
</protein>
<sequence>MHFLLFTSHKALYNKLISKRSLYIIYRSKQLLERGLHLANIVKYVVLILKKKDYYENHGGSYLPKLKSDAVPSKLLTYPSSNRYESKVKVSKSEFHINTSMVHNVVVPLLSYNRDLFSIKTDNNTQFESNVLVEIPITEQVTSLKKNPVSPIFITPSKNIRTKVVVTSSSRLKSPSKISIEKKI</sequence>
<proteinExistence type="predicted"/>
<accession>A0A5E4N6N1</accession>
<reference evidence="1 2" key="1">
    <citation type="submission" date="2019-08" db="EMBL/GenBank/DDBJ databases">
        <authorList>
            <person name="Alioto T."/>
            <person name="Alioto T."/>
            <person name="Gomez Garrido J."/>
        </authorList>
    </citation>
    <scope>NUCLEOTIDE SEQUENCE [LARGE SCALE GENOMIC DNA]</scope>
</reference>
<evidence type="ECO:0000313" key="1">
    <source>
        <dbReference type="EMBL" id="VVC39597.1"/>
    </source>
</evidence>
<gene>
    <name evidence="1" type="ORF">CINCED_3A022855</name>
</gene>
<evidence type="ECO:0000313" key="2">
    <source>
        <dbReference type="Proteomes" id="UP000325440"/>
    </source>
</evidence>
<name>A0A5E4N6N1_9HEMI</name>
<organism evidence="1 2">
    <name type="scientific">Cinara cedri</name>
    <dbReference type="NCBI Taxonomy" id="506608"/>
    <lineage>
        <taxon>Eukaryota</taxon>
        <taxon>Metazoa</taxon>
        <taxon>Ecdysozoa</taxon>
        <taxon>Arthropoda</taxon>
        <taxon>Hexapoda</taxon>
        <taxon>Insecta</taxon>
        <taxon>Pterygota</taxon>
        <taxon>Neoptera</taxon>
        <taxon>Paraneoptera</taxon>
        <taxon>Hemiptera</taxon>
        <taxon>Sternorrhyncha</taxon>
        <taxon>Aphidomorpha</taxon>
        <taxon>Aphidoidea</taxon>
        <taxon>Aphididae</taxon>
        <taxon>Lachninae</taxon>
        <taxon>Cinara</taxon>
    </lineage>
</organism>